<dbReference type="eggNOG" id="KOG0255">
    <property type="taxonomic scope" value="Eukaryota"/>
</dbReference>
<gene>
    <name evidence="7" type="ORF">AURDEDRAFT_71527</name>
</gene>
<comment type="subcellular location">
    <subcellularLocation>
        <location evidence="1">Membrane</location>
        <topology evidence="1">Multi-pass membrane protein</topology>
    </subcellularLocation>
</comment>
<organism evidence="7 8">
    <name type="scientific">Auricularia subglabra (strain TFB-10046 / SS5)</name>
    <name type="common">White-rot fungus</name>
    <name type="synonym">Auricularia delicata (strain TFB10046)</name>
    <dbReference type="NCBI Taxonomy" id="717982"/>
    <lineage>
        <taxon>Eukaryota</taxon>
        <taxon>Fungi</taxon>
        <taxon>Dikarya</taxon>
        <taxon>Basidiomycota</taxon>
        <taxon>Agaricomycotina</taxon>
        <taxon>Agaricomycetes</taxon>
        <taxon>Auriculariales</taxon>
        <taxon>Auriculariaceae</taxon>
        <taxon>Auricularia</taxon>
    </lineage>
</organism>
<accession>J0WX53</accession>
<evidence type="ECO:0000313" key="8">
    <source>
        <dbReference type="Proteomes" id="UP000006514"/>
    </source>
</evidence>
<keyword evidence="8" id="KW-1185">Reference proteome</keyword>
<feature type="transmembrane region" description="Helical" evidence="5">
    <location>
        <begin position="366"/>
        <end position="388"/>
    </location>
</feature>
<proteinExistence type="predicted"/>
<feature type="transmembrane region" description="Helical" evidence="5">
    <location>
        <begin position="473"/>
        <end position="492"/>
    </location>
</feature>
<dbReference type="OMA" id="FQGFGMS"/>
<keyword evidence="4 5" id="KW-0472">Membrane</keyword>
<feature type="transmembrane region" description="Helical" evidence="5">
    <location>
        <begin position="504"/>
        <end position="524"/>
    </location>
</feature>
<feature type="transmembrane region" description="Helical" evidence="5">
    <location>
        <begin position="105"/>
        <end position="125"/>
    </location>
</feature>
<dbReference type="GO" id="GO:0022857">
    <property type="term" value="F:transmembrane transporter activity"/>
    <property type="evidence" value="ECO:0007669"/>
    <property type="project" value="InterPro"/>
</dbReference>
<feature type="transmembrane region" description="Helical" evidence="5">
    <location>
        <begin position="328"/>
        <end position="354"/>
    </location>
</feature>
<dbReference type="GO" id="GO:0005886">
    <property type="term" value="C:plasma membrane"/>
    <property type="evidence" value="ECO:0007669"/>
    <property type="project" value="TreeGrafter"/>
</dbReference>
<feature type="transmembrane region" description="Helical" evidence="5">
    <location>
        <begin position="226"/>
        <end position="246"/>
    </location>
</feature>
<dbReference type="InterPro" id="IPR020846">
    <property type="entry name" value="MFS_dom"/>
</dbReference>
<dbReference type="PANTHER" id="PTHR23502:SF4">
    <property type="entry name" value="MAJOR FACILITATOR SUPERFAMILY (MFS) PROFILE DOMAIN-CONTAINING PROTEIN-RELATED"/>
    <property type="match status" value="1"/>
</dbReference>
<dbReference type="InterPro" id="IPR036259">
    <property type="entry name" value="MFS_trans_sf"/>
</dbReference>
<evidence type="ECO:0000259" key="6">
    <source>
        <dbReference type="PROSITE" id="PS50850"/>
    </source>
</evidence>
<evidence type="ECO:0000313" key="7">
    <source>
        <dbReference type="EMBL" id="EJD39081.1"/>
    </source>
</evidence>
<sequence length="542" mass="58926">MPFGILEDRYLDNVPGTALLEDLRRKDDIADVAGFKHGTGRDSHIVLVPQPSDDPRDPLNWPTAKKEACFCCSNPRSGAIGPILTPGYNLIAVQWNVSVNTVAAANGYAVVSLAIAMMIMAPFAVKYGRRPVFIVSALMLFLCSIWTATEHGLSSFIASRVFHGAGMASFEALMTATIADMYFVASASAPYILGLWLNLPTASTGRRVSPPVNGFVIASAELGWRWAFWLISIAFGIALVLIILFVPETTVRAPPLPHAKAAVRGDAASGEESEKKLAEPTLEAASVTQDYLPPKTFIQELAPWSGYLNSAGLFEVFWRPFPFALSPAIIFAEFTYGLTTVWLVILSTVSSFVFGGPPYFFDPTQVGLVSIGPLIATIISVIIGGPLCDWSATAFAKRNKGIYEPEARLVLMIPMLVLQVVGYAGWAAMQSHDVHWIGPVIMYSLVNAGQSIGSTAIQAYVIDVHRKSTPECFALVNFVKNMILFGFTQFAVNWVQAMGILHTFGMLAGLTALCILTTVPMYVYGKRCRSWVARHPALFRVS</sequence>
<dbReference type="KEGG" id="adl:AURDEDRAFT_71527"/>
<dbReference type="PROSITE" id="PS50850">
    <property type="entry name" value="MFS"/>
    <property type="match status" value="1"/>
</dbReference>
<name>J0WX53_AURST</name>
<feature type="domain" description="Major facilitator superfamily (MFS) profile" evidence="6">
    <location>
        <begin position="1"/>
        <end position="542"/>
    </location>
</feature>
<dbReference type="InterPro" id="IPR011701">
    <property type="entry name" value="MFS"/>
</dbReference>
<dbReference type="SUPFAM" id="SSF103473">
    <property type="entry name" value="MFS general substrate transporter"/>
    <property type="match status" value="1"/>
</dbReference>
<evidence type="ECO:0000256" key="3">
    <source>
        <dbReference type="ARBA" id="ARBA00022989"/>
    </source>
</evidence>
<evidence type="ECO:0000256" key="2">
    <source>
        <dbReference type="ARBA" id="ARBA00022692"/>
    </source>
</evidence>
<dbReference type="Proteomes" id="UP000006514">
    <property type="component" value="Unassembled WGS sequence"/>
</dbReference>
<feature type="transmembrane region" description="Helical" evidence="5">
    <location>
        <begin position="440"/>
        <end position="461"/>
    </location>
</feature>
<dbReference type="PANTHER" id="PTHR23502">
    <property type="entry name" value="MAJOR FACILITATOR SUPERFAMILY"/>
    <property type="match status" value="1"/>
</dbReference>
<evidence type="ECO:0000256" key="4">
    <source>
        <dbReference type="ARBA" id="ARBA00023136"/>
    </source>
</evidence>
<keyword evidence="3 5" id="KW-1133">Transmembrane helix</keyword>
<dbReference type="OrthoDB" id="5215911at2759"/>
<dbReference type="EMBL" id="JH687817">
    <property type="protein sequence ID" value="EJD39081.1"/>
    <property type="molecule type" value="Genomic_DNA"/>
</dbReference>
<evidence type="ECO:0000256" key="1">
    <source>
        <dbReference type="ARBA" id="ARBA00004141"/>
    </source>
</evidence>
<feature type="transmembrane region" description="Helical" evidence="5">
    <location>
        <begin position="132"/>
        <end position="149"/>
    </location>
</feature>
<protein>
    <submittedName>
        <fullName evidence="7">Putative cycloheximide resistance protein</fullName>
    </submittedName>
</protein>
<evidence type="ECO:0000256" key="5">
    <source>
        <dbReference type="SAM" id="Phobius"/>
    </source>
</evidence>
<reference evidence="8" key="1">
    <citation type="journal article" date="2012" name="Science">
        <title>The Paleozoic origin of enzymatic lignin decomposition reconstructed from 31 fungal genomes.</title>
        <authorList>
            <person name="Floudas D."/>
            <person name="Binder M."/>
            <person name="Riley R."/>
            <person name="Barry K."/>
            <person name="Blanchette R.A."/>
            <person name="Henrissat B."/>
            <person name="Martinez A.T."/>
            <person name="Otillar R."/>
            <person name="Spatafora J.W."/>
            <person name="Yadav J.S."/>
            <person name="Aerts A."/>
            <person name="Benoit I."/>
            <person name="Boyd A."/>
            <person name="Carlson A."/>
            <person name="Copeland A."/>
            <person name="Coutinho P.M."/>
            <person name="de Vries R.P."/>
            <person name="Ferreira P."/>
            <person name="Findley K."/>
            <person name="Foster B."/>
            <person name="Gaskell J."/>
            <person name="Glotzer D."/>
            <person name="Gorecki P."/>
            <person name="Heitman J."/>
            <person name="Hesse C."/>
            <person name="Hori C."/>
            <person name="Igarashi K."/>
            <person name="Jurgens J.A."/>
            <person name="Kallen N."/>
            <person name="Kersten P."/>
            <person name="Kohler A."/>
            <person name="Kuees U."/>
            <person name="Kumar T.K.A."/>
            <person name="Kuo A."/>
            <person name="LaButti K."/>
            <person name="Larrondo L.F."/>
            <person name="Lindquist E."/>
            <person name="Ling A."/>
            <person name="Lombard V."/>
            <person name="Lucas S."/>
            <person name="Lundell T."/>
            <person name="Martin R."/>
            <person name="McLaughlin D.J."/>
            <person name="Morgenstern I."/>
            <person name="Morin E."/>
            <person name="Murat C."/>
            <person name="Nagy L.G."/>
            <person name="Nolan M."/>
            <person name="Ohm R.A."/>
            <person name="Patyshakuliyeva A."/>
            <person name="Rokas A."/>
            <person name="Ruiz-Duenas F.J."/>
            <person name="Sabat G."/>
            <person name="Salamov A."/>
            <person name="Samejima M."/>
            <person name="Schmutz J."/>
            <person name="Slot J.C."/>
            <person name="St John F."/>
            <person name="Stenlid J."/>
            <person name="Sun H."/>
            <person name="Sun S."/>
            <person name="Syed K."/>
            <person name="Tsang A."/>
            <person name="Wiebenga A."/>
            <person name="Young D."/>
            <person name="Pisabarro A."/>
            <person name="Eastwood D.C."/>
            <person name="Martin F."/>
            <person name="Cullen D."/>
            <person name="Grigoriev I.V."/>
            <person name="Hibbett D.S."/>
        </authorList>
    </citation>
    <scope>NUCLEOTIDE SEQUENCE [LARGE SCALE GENOMIC DNA]</scope>
    <source>
        <strain evidence="8">TFB10046</strain>
    </source>
</reference>
<dbReference type="Gene3D" id="1.20.1250.20">
    <property type="entry name" value="MFS general substrate transporter like domains"/>
    <property type="match status" value="1"/>
</dbReference>
<dbReference type="Pfam" id="PF07690">
    <property type="entry name" value="MFS_1"/>
    <property type="match status" value="1"/>
</dbReference>
<dbReference type="InParanoid" id="J0WX53"/>
<keyword evidence="2 5" id="KW-0812">Transmembrane</keyword>
<dbReference type="AlphaFoldDB" id="J0WX53"/>
<feature type="transmembrane region" description="Helical" evidence="5">
    <location>
        <begin position="409"/>
        <end position="428"/>
    </location>
</feature>